<feature type="transmembrane region" description="Helical" evidence="2">
    <location>
        <begin position="973"/>
        <end position="993"/>
    </location>
</feature>
<dbReference type="KEGG" id="mhi:Mhar_0637"/>
<gene>
    <name evidence="4" type="ordered locus">Mhar_0637</name>
</gene>
<feature type="region of interest" description="Disordered" evidence="1">
    <location>
        <begin position="127"/>
        <end position="159"/>
    </location>
</feature>
<evidence type="ECO:0000313" key="4">
    <source>
        <dbReference type="EMBL" id="AET64015.1"/>
    </source>
</evidence>
<dbReference type="PROSITE" id="PS50194">
    <property type="entry name" value="FILAMIN_REPEAT"/>
    <property type="match status" value="1"/>
</dbReference>
<evidence type="ECO:0000256" key="2">
    <source>
        <dbReference type="SAM" id="Phobius"/>
    </source>
</evidence>
<dbReference type="Gene3D" id="2.60.40.4190">
    <property type="match status" value="2"/>
</dbReference>
<dbReference type="STRING" id="1110509.Mhar_0637"/>
<dbReference type="HOGENOM" id="CLU_006048_1_0_2"/>
<feature type="domain" description="S-layer family duplication" evidence="3">
    <location>
        <begin position="454"/>
        <end position="702"/>
    </location>
</feature>
<feature type="region of interest" description="Disordered" evidence="1">
    <location>
        <begin position="1"/>
        <end position="111"/>
    </location>
</feature>
<dbReference type="InterPro" id="IPR013783">
    <property type="entry name" value="Ig-like_fold"/>
</dbReference>
<keyword evidence="2" id="KW-0472">Membrane</keyword>
<dbReference type="NCBIfam" id="TIGR01567">
    <property type="entry name" value="S_layer_rel_Mac"/>
    <property type="match status" value="2"/>
</dbReference>
<reference evidence="4 5" key="1">
    <citation type="journal article" date="2012" name="PLoS ONE">
        <title>The genome characteristics and predicted function of methyl-group oxidation pathway in the obligate aceticlastic methanogens, Methanosaeta spp.</title>
        <authorList>
            <person name="Zhu J."/>
            <person name="Zheng H."/>
            <person name="Ai G."/>
            <person name="Zhang G."/>
            <person name="Liu D."/>
            <person name="Liu X."/>
            <person name="Dong X."/>
        </authorList>
    </citation>
    <scope>NUCLEOTIDE SEQUENCE [LARGE SCALE GENOMIC DNA]</scope>
    <source>
        <strain evidence="4 5">6Ac</strain>
    </source>
</reference>
<feature type="compositionally biased region" description="Acidic residues" evidence="1">
    <location>
        <begin position="1"/>
        <end position="17"/>
    </location>
</feature>
<keyword evidence="2" id="KW-1133">Transmembrane helix</keyword>
<organism evidence="4 5">
    <name type="scientific">Methanothrix harundinacea (strain 6Ac)</name>
    <name type="common">Methanosaeta harundinacea</name>
    <dbReference type="NCBI Taxonomy" id="1110509"/>
    <lineage>
        <taxon>Archaea</taxon>
        <taxon>Methanobacteriati</taxon>
        <taxon>Methanobacteriota</taxon>
        <taxon>Stenosarchaea group</taxon>
        <taxon>Methanomicrobia</taxon>
        <taxon>Methanotrichales</taxon>
        <taxon>Methanotrichaceae</taxon>
        <taxon>Methanothrix</taxon>
    </lineage>
</organism>
<name>G7WNN9_METH6</name>
<dbReference type="EMBL" id="CP003117">
    <property type="protein sequence ID" value="AET64015.1"/>
    <property type="molecule type" value="Genomic_DNA"/>
</dbReference>
<feature type="domain" description="S-layer family duplication" evidence="3">
    <location>
        <begin position="168"/>
        <end position="426"/>
    </location>
</feature>
<keyword evidence="2" id="KW-0812">Transmembrane</keyword>
<dbReference type="Gene3D" id="2.60.40.10">
    <property type="entry name" value="Immunoglobulins"/>
    <property type="match status" value="1"/>
</dbReference>
<feature type="compositionally biased region" description="Acidic residues" evidence="1">
    <location>
        <begin position="36"/>
        <end position="50"/>
    </location>
</feature>
<feature type="compositionally biased region" description="Acidic residues" evidence="1">
    <location>
        <begin position="62"/>
        <end position="89"/>
    </location>
</feature>
<evidence type="ECO:0000259" key="3">
    <source>
        <dbReference type="Pfam" id="PF07752"/>
    </source>
</evidence>
<keyword evidence="5" id="KW-1185">Reference proteome</keyword>
<accession>G7WNN9</accession>
<dbReference type="AlphaFoldDB" id="G7WNN9"/>
<feature type="compositionally biased region" description="Acidic residues" evidence="1">
    <location>
        <begin position="131"/>
        <end position="158"/>
    </location>
</feature>
<dbReference type="InterPro" id="IPR017868">
    <property type="entry name" value="Filamin/ABP280_repeat-like"/>
</dbReference>
<dbReference type="PATRIC" id="fig|1110509.7.peg.706"/>
<proteinExistence type="predicted"/>
<dbReference type="InterPro" id="IPR006457">
    <property type="entry name" value="S_layer-rel_Mac"/>
</dbReference>
<dbReference type="Pfam" id="PF07752">
    <property type="entry name" value="S-layer"/>
    <property type="match status" value="2"/>
</dbReference>
<dbReference type="Gene3D" id="2.60.98.40">
    <property type="match status" value="2"/>
</dbReference>
<evidence type="ECO:0000313" key="5">
    <source>
        <dbReference type="Proteomes" id="UP000005877"/>
    </source>
</evidence>
<dbReference type="Proteomes" id="UP000005877">
    <property type="component" value="Chromosome"/>
</dbReference>
<evidence type="ECO:0000256" key="1">
    <source>
        <dbReference type="SAM" id="MobiDB-lite"/>
    </source>
</evidence>
<sequence length="1008" mass="109329">MEELPPGDVEEGVEDLAPEGSEAGAEDLAPEGSEAGTEDLAPEGSEEPVAEDLLPPEGSEAGAEDLAPEESEEPVAEDLAPDGSEEVAEDLVPPEPVDEAPMMDAPMEDAPRDDVPLAEAALAAAVSDLNSSEENETVEEEMVEENETEEEEVEEALSETDRIWREGKNPATYTWTPQTFSGFFYDLDDDVGTETLTVHLRESGGSYDRSIREDELEYVTEADSITYEFSDWGQYQVIGFMAQKYFAGYEGTDSAVVSKGISLLDEEELHEVLIDDDQEYTVDTGSVLPLGEGYELRIKEIDLDGNKVWLALAKDGSEVDSRVVDPTSLGSSTYKYEADLRGDKFPLVMAHVRSIFRGAETSLVTIDGLFQISDKFVTVASGDTYGSMEVDSISGNTIRMANDRTITLRMGRTVPVMGDVSFLVADASELRFAPTVKRTGSYEIRGTIVDPAEGEFTWTPYNFEGFYYDIDDDVGTETLTARFSGERIADGDLTYGTYPQSVPFEYAEWGSYNVIGFLAEKYFAGYNSETVFTNEFSLINEGQLRKVLIDDDQSYTVRSGTTFPLKEGYELRIKEVDLDGNKIFLSITKDGEEVDSKVVEPGRTVTGSTFTYEERISGERVPIVAVHVQSVFRGREEDLATIEGIFQISDKPRSVEEGETYDKMEIDSVSDSGIVMTNDGSISLGRGRTVSIMENIMFRIADSDQRLVVPIVEVKADLKPMTLGIPQAVVGTPAEIRATSEGAPIIGAIITIDGEEVGTTTADGIYLYTPPAAGSFEISAKRDEYTEVKGVLVVSEVAEERILAVTAPQEVMKGESFVIKATIGVDLRPVEGADIGFENVTIGTTDSLGTLSYASDSVGSYTITASKEGYESGSRRIVVASPIRITGIEMPETVRAGKTVEITATAENPGAVSDTTTVELRVNGVPEGTMEVTVGPGETGSAAFEYQPLEPGLYTVEVRGIQRTLTVEEKSSAGTIVGILVILFALGGGAYLYSTGRLNEMLGQIKNR</sequence>
<protein>
    <submittedName>
        <fullName evidence="4">S-layer-related duplication domain protein</fullName>
    </submittedName>
</protein>